<evidence type="ECO:0000256" key="2">
    <source>
        <dbReference type="ARBA" id="ARBA00004173"/>
    </source>
</evidence>
<dbReference type="Gene3D" id="3.50.50.60">
    <property type="entry name" value="FAD/NAD(P)-binding domain"/>
    <property type="match status" value="2"/>
</dbReference>
<dbReference type="InParanoid" id="A0A1V9XQX6"/>
<evidence type="ECO:0000256" key="9">
    <source>
        <dbReference type="ARBA" id="ARBA00051038"/>
    </source>
</evidence>
<accession>A0A1V9XQX6</accession>
<dbReference type="GO" id="GO:0070221">
    <property type="term" value="P:sulfide oxidation, using sulfide:quinone oxidoreductase"/>
    <property type="evidence" value="ECO:0007669"/>
    <property type="project" value="TreeGrafter"/>
</dbReference>
<dbReference type="FunCoup" id="A0A1V9XQX6">
    <property type="interactions" value="372"/>
</dbReference>
<keyword evidence="8" id="KW-0496">Mitochondrion</keyword>
<evidence type="ECO:0000256" key="7">
    <source>
        <dbReference type="ARBA" id="ARBA00023002"/>
    </source>
</evidence>
<evidence type="ECO:0000256" key="15">
    <source>
        <dbReference type="ARBA" id="ARBA00070160"/>
    </source>
</evidence>
<dbReference type="SUPFAM" id="SSF51905">
    <property type="entry name" value="FAD/NAD(P)-binding domain"/>
    <property type="match status" value="2"/>
</dbReference>
<dbReference type="EC" id="1.8.5.8" evidence="14"/>
<evidence type="ECO:0000256" key="3">
    <source>
        <dbReference type="ARBA" id="ARBA00022630"/>
    </source>
</evidence>
<sequence>MLAKCAQSTWRPAAVQFAVTSDCIKHCQLLVVGAGSGGLGTAAILGNRFNTVVIDPADFHYYQPYFTFVGAGLKQLEQCRQPLERDVGERKMWYIQQLVLPLQLMPSSVKWIKEAATSFSPSQNCVVTDSGKRITYDILVVATGIHPDFSKVFGLVDALKTPHVGSNYTPETVLKTVEALRNFKHGNAIFTFPSTPIKCPGAPQKIAYLTDEYLRNHGKRESANIIYNTAGEAIFGVKKYAEALWRVAKLKDINVNLQHNLVQVLPDKRQAIFEKVENDNRKTLVSMDYDMLHVTPPMYSIKAVAQSPLADNAGYVDINKETLQHVKFKNVFAIGDCTAHLPKTAAAVAASLGVLADNVVAFNSGKNLSGRYNGYTSCPLTTGFSKCVLAGTLSYTCSEREIAEG</sequence>
<comment type="cofactor">
    <cofactor evidence="1">
        <name>FAD</name>
        <dbReference type="ChEBI" id="CHEBI:57692"/>
    </cofactor>
</comment>
<evidence type="ECO:0000256" key="6">
    <source>
        <dbReference type="ARBA" id="ARBA00022946"/>
    </source>
</evidence>
<dbReference type="OrthoDB" id="5376590at2759"/>
<keyword evidence="4" id="KW-0874">Quinone</keyword>
<dbReference type="GO" id="GO:0048038">
    <property type="term" value="F:quinone binding"/>
    <property type="evidence" value="ECO:0007669"/>
    <property type="project" value="UniProtKB-KW"/>
</dbReference>
<gene>
    <name evidence="18" type="ORF">BIW11_08128</name>
</gene>
<reference evidence="18 19" key="1">
    <citation type="journal article" date="2017" name="Gigascience">
        <title>Draft genome of the honey bee ectoparasitic mite, Tropilaelaps mercedesae, is shaped by the parasitic life history.</title>
        <authorList>
            <person name="Dong X."/>
            <person name="Armstrong S.D."/>
            <person name="Xia D."/>
            <person name="Makepeace B.L."/>
            <person name="Darby A.C."/>
            <person name="Kadowaki T."/>
        </authorList>
    </citation>
    <scope>NUCLEOTIDE SEQUENCE [LARGE SCALE GENOMIC DNA]</scope>
    <source>
        <strain evidence="18">Wuxi-XJTLU</strain>
    </source>
</reference>
<comment type="caution">
    <text evidence="18">The sequence shown here is derived from an EMBL/GenBank/DDBJ whole genome shotgun (WGS) entry which is preliminary data.</text>
</comment>
<comment type="catalytic activity">
    <reaction evidence="9">
        <text>ubiquinone-10 + hydrogen sulfide + sulfite + 2 H(+) = ubiquinol-10 + thiosulfate</text>
        <dbReference type="Rhea" id="RHEA:38359"/>
        <dbReference type="ChEBI" id="CHEBI:15378"/>
        <dbReference type="ChEBI" id="CHEBI:17359"/>
        <dbReference type="ChEBI" id="CHEBI:29919"/>
        <dbReference type="ChEBI" id="CHEBI:33542"/>
        <dbReference type="ChEBI" id="CHEBI:46245"/>
        <dbReference type="ChEBI" id="CHEBI:64183"/>
    </reaction>
    <physiologicalReaction direction="left-to-right" evidence="9">
        <dbReference type="Rhea" id="RHEA:38360"/>
    </physiologicalReaction>
</comment>
<name>A0A1V9XQX6_9ACAR</name>
<dbReference type="EMBL" id="MNPL01005623">
    <property type="protein sequence ID" value="OQR75895.1"/>
    <property type="molecule type" value="Genomic_DNA"/>
</dbReference>
<dbReference type="PANTHER" id="PTHR10632:SF2">
    <property type="entry name" value="SULFIDE:QUINONE OXIDOREDUCTASE, MITOCHONDRIAL"/>
    <property type="match status" value="1"/>
</dbReference>
<feature type="domain" description="FAD/NAD(P)-binding" evidence="17">
    <location>
        <begin position="28"/>
        <end position="155"/>
    </location>
</feature>
<dbReference type="GO" id="GO:0106436">
    <property type="term" value="F:glutathione-dependent sulfide quinone oxidoreductase activity"/>
    <property type="evidence" value="ECO:0007669"/>
    <property type="project" value="UniProtKB-EC"/>
</dbReference>
<dbReference type="InterPro" id="IPR023753">
    <property type="entry name" value="FAD/NAD-binding_dom"/>
</dbReference>
<evidence type="ECO:0000313" key="19">
    <source>
        <dbReference type="Proteomes" id="UP000192247"/>
    </source>
</evidence>
<comment type="catalytic activity">
    <reaction evidence="11">
        <text>a quinone + hydrogen sulfide + glutathione + H(+) = S-sulfanylglutathione + a quinol</text>
        <dbReference type="Rhea" id="RHEA:55156"/>
        <dbReference type="ChEBI" id="CHEBI:15378"/>
        <dbReference type="ChEBI" id="CHEBI:24646"/>
        <dbReference type="ChEBI" id="CHEBI:29919"/>
        <dbReference type="ChEBI" id="CHEBI:57925"/>
        <dbReference type="ChEBI" id="CHEBI:58905"/>
        <dbReference type="ChEBI" id="CHEBI:132124"/>
        <dbReference type="EC" id="1.8.5.8"/>
    </reaction>
    <physiologicalReaction direction="left-to-right" evidence="11">
        <dbReference type="Rhea" id="RHEA:55157"/>
    </physiologicalReaction>
</comment>
<evidence type="ECO:0000259" key="17">
    <source>
        <dbReference type="Pfam" id="PF07992"/>
    </source>
</evidence>
<evidence type="ECO:0000256" key="4">
    <source>
        <dbReference type="ARBA" id="ARBA00022719"/>
    </source>
</evidence>
<keyword evidence="7" id="KW-0560">Oxidoreductase</keyword>
<protein>
    <recommendedName>
        <fullName evidence="15">Sulfide:quinone oxidoreductase, mitochondrial</fullName>
        <ecNumber evidence="14">1.8.5.8</ecNumber>
    </recommendedName>
    <alternativeName>
        <fullName evidence="16">Sulfide quinone oxidoreductase</fullName>
    </alternativeName>
</protein>
<comment type="subcellular location">
    <subcellularLocation>
        <location evidence="2">Mitochondrion</location>
    </subcellularLocation>
</comment>
<dbReference type="GO" id="GO:0005739">
    <property type="term" value="C:mitochondrion"/>
    <property type="evidence" value="ECO:0007669"/>
    <property type="project" value="UniProtKB-SubCell"/>
</dbReference>
<evidence type="ECO:0000256" key="12">
    <source>
        <dbReference type="ARBA" id="ARBA00059167"/>
    </source>
</evidence>
<evidence type="ECO:0000256" key="10">
    <source>
        <dbReference type="ARBA" id="ARBA00052810"/>
    </source>
</evidence>
<evidence type="ECO:0000256" key="14">
    <source>
        <dbReference type="ARBA" id="ARBA00066447"/>
    </source>
</evidence>
<dbReference type="FunFam" id="3.50.50.60:FF:000034">
    <property type="entry name" value="sulfide:quinone oxidoreductase, mitochondrial"/>
    <property type="match status" value="1"/>
</dbReference>
<evidence type="ECO:0000256" key="11">
    <source>
        <dbReference type="ARBA" id="ARBA00052986"/>
    </source>
</evidence>
<dbReference type="AlphaFoldDB" id="A0A1V9XQX6"/>
<dbReference type="InterPro" id="IPR015904">
    <property type="entry name" value="Sulphide_quinone_reductase"/>
</dbReference>
<keyword evidence="3" id="KW-0285">Flavoprotein</keyword>
<dbReference type="STRING" id="418985.A0A1V9XQX6"/>
<dbReference type="PRINTS" id="PR00411">
    <property type="entry name" value="PNDRDTASEI"/>
</dbReference>
<evidence type="ECO:0000313" key="18">
    <source>
        <dbReference type="EMBL" id="OQR75895.1"/>
    </source>
</evidence>
<keyword evidence="19" id="KW-1185">Reference proteome</keyword>
<evidence type="ECO:0000256" key="13">
    <source>
        <dbReference type="ARBA" id="ARBA00060891"/>
    </source>
</evidence>
<dbReference type="GO" id="GO:0070224">
    <property type="term" value="F:sulfide:quinone oxidoreductase activity"/>
    <property type="evidence" value="ECO:0007669"/>
    <property type="project" value="TreeGrafter"/>
</dbReference>
<evidence type="ECO:0000256" key="8">
    <source>
        <dbReference type="ARBA" id="ARBA00023128"/>
    </source>
</evidence>
<dbReference type="Proteomes" id="UP000192247">
    <property type="component" value="Unassembled WGS sequence"/>
</dbReference>
<comment type="catalytic activity">
    <reaction evidence="10">
        <text>ubiquinone-10 + hydrogen sulfide + glutathione + H(+) = S-sulfanylglutathione + ubiquinol-10</text>
        <dbReference type="Rhea" id="RHEA:62608"/>
        <dbReference type="ChEBI" id="CHEBI:15378"/>
        <dbReference type="ChEBI" id="CHEBI:29919"/>
        <dbReference type="ChEBI" id="CHEBI:46245"/>
        <dbReference type="ChEBI" id="CHEBI:57925"/>
        <dbReference type="ChEBI" id="CHEBI:58905"/>
        <dbReference type="ChEBI" id="CHEBI:64183"/>
    </reaction>
    <physiologicalReaction direction="left-to-right" evidence="10">
        <dbReference type="Rhea" id="RHEA:62609"/>
    </physiologicalReaction>
</comment>
<keyword evidence="6" id="KW-0809">Transit peptide</keyword>
<evidence type="ECO:0000256" key="16">
    <source>
        <dbReference type="ARBA" id="ARBA00082958"/>
    </source>
</evidence>
<dbReference type="InterPro" id="IPR036188">
    <property type="entry name" value="FAD/NAD-bd_sf"/>
</dbReference>
<organism evidence="18 19">
    <name type="scientific">Tropilaelaps mercedesae</name>
    <dbReference type="NCBI Taxonomy" id="418985"/>
    <lineage>
        <taxon>Eukaryota</taxon>
        <taxon>Metazoa</taxon>
        <taxon>Ecdysozoa</taxon>
        <taxon>Arthropoda</taxon>
        <taxon>Chelicerata</taxon>
        <taxon>Arachnida</taxon>
        <taxon>Acari</taxon>
        <taxon>Parasitiformes</taxon>
        <taxon>Mesostigmata</taxon>
        <taxon>Gamasina</taxon>
        <taxon>Dermanyssoidea</taxon>
        <taxon>Laelapidae</taxon>
        <taxon>Tropilaelaps</taxon>
    </lineage>
</organism>
<dbReference type="PANTHER" id="PTHR10632">
    <property type="entry name" value="SULFIDE:QUINONE OXIDOREDUCTASE"/>
    <property type="match status" value="1"/>
</dbReference>
<dbReference type="GO" id="GO:0071949">
    <property type="term" value="F:FAD binding"/>
    <property type="evidence" value="ECO:0007669"/>
    <property type="project" value="TreeGrafter"/>
</dbReference>
<evidence type="ECO:0000256" key="1">
    <source>
        <dbReference type="ARBA" id="ARBA00001974"/>
    </source>
</evidence>
<dbReference type="Pfam" id="PF07992">
    <property type="entry name" value="Pyr_redox_2"/>
    <property type="match status" value="1"/>
</dbReference>
<comment type="similarity">
    <text evidence="13">Belongs to the SQRD family.</text>
</comment>
<keyword evidence="5" id="KW-0274">FAD</keyword>
<evidence type="ECO:0000256" key="5">
    <source>
        <dbReference type="ARBA" id="ARBA00022827"/>
    </source>
</evidence>
<comment type="function">
    <text evidence="12">Catalyzes the oxidation of hydrogen sulfide with the help of a quinone, such as ubiquinone-10, giving rise to thiosulfate and ultimately to sulfane (molecular sulfur) atoms. Requires an additional electron acceptor; can use sulfite, sulfide or cyanide (in vitro). It is believed the in vivo electron acceptor is glutathione.</text>
</comment>
<proteinExistence type="inferred from homology"/>